<evidence type="ECO:0000313" key="5">
    <source>
        <dbReference type="EMBL" id="VGM24609.1"/>
    </source>
</evidence>
<name>A0A483MVN2_KLEPN</name>
<protein>
    <submittedName>
        <fullName evidence="4">SAVED domain-containing protein</fullName>
    </submittedName>
</protein>
<evidence type="ECO:0000259" key="2">
    <source>
        <dbReference type="Pfam" id="PF18145"/>
    </source>
</evidence>
<keyword evidence="1" id="KW-0812">Transmembrane</keyword>
<keyword evidence="1" id="KW-0472">Membrane</keyword>
<dbReference type="Pfam" id="PF18303">
    <property type="entry name" value="Saf_2TM"/>
    <property type="match status" value="1"/>
</dbReference>
<dbReference type="EMBL" id="SDCT01000013">
    <property type="protein sequence ID" value="TCX91314.1"/>
    <property type="molecule type" value="Genomic_DNA"/>
</dbReference>
<evidence type="ECO:0000256" key="1">
    <source>
        <dbReference type="SAM" id="Phobius"/>
    </source>
</evidence>
<dbReference type="AlphaFoldDB" id="A0A483MVN2"/>
<feature type="transmembrane region" description="Helical" evidence="1">
    <location>
        <begin position="25"/>
        <end position="48"/>
    </location>
</feature>
<feature type="domain" description="SMODS-associated and fused to various effectors" evidence="2">
    <location>
        <begin position="162"/>
        <end position="348"/>
    </location>
</feature>
<feature type="transmembrane region" description="Helical" evidence="1">
    <location>
        <begin position="68"/>
        <end position="91"/>
    </location>
</feature>
<dbReference type="InterPro" id="IPR041167">
    <property type="entry name" value="Saf_2TM"/>
</dbReference>
<evidence type="ECO:0000313" key="4">
    <source>
        <dbReference type="EMBL" id="TCX91314.1"/>
    </source>
</evidence>
<dbReference type="Pfam" id="PF18145">
    <property type="entry name" value="SAVED"/>
    <property type="match status" value="1"/>
</dbReference>
<organism evidence="4">
    <name type="scientific">Klebsiella pneumoniae</name>
    <dbReference type="NCBI Taxonomy" id="573"/>
    <lineage>
        <taxon>Bacteria</taxon>
        <taxon>Pseudomonadati</taxon>
        <taxon>Pseudomonadota</taxon>
        <taxon>Gammaproteobacteria</taxon>
        <taxon>Enterobacterales</taxon>
        <taxon>Enterobacteriaceae</taxon>
        <taxon>Klebsiella/Raoultella group</taxon>
        <taxon>Klebsiella</taxon>
        <taxon>Klebsiella pneumoniae complex</taxon>
    </lineage>
</organism>
<sequence>MHMSSYWKHQFSKILDYLTRQKKPAVVLMTVGGTILGGQKVLNFVVTGKFSWGSLTVGTNDGNFISDYIVPIVAIILIVMGGILMVLNEYLAFKQNSHKRIILVAGNGLRTTSETGLDKKVTSILKGTIYPVDIDITQQFRDGYVFEPELTFIRKILPSKDNLAQLLAKGSAESIQVGYGGFLPVPFTFFIGNVLDDKSNVSVFDWDRENERWEHISEKHIDDGESFISETIRTGELDEIVLVVSCSYRVKMLQVGECFKGLGIEHLTLETIAFDNHWSLVKQRRLSIQFAEKIKSLSDMGIRTIHLILAAQSSVVLNLGRRYDSRNMSELIVYQYEQTNKNPYPWGIYALSHGHENGGFITRSEEQ</sequence>
<reference evidence="4" key="1">
    <citation type="submission" date="2019-01" db="EMBL/GenBank/DDBJ databases">
        <authorList>
            <person name="Lista F."/>
            <person name="Anselmo A."/>
        </authorList>
    </citation>
    <scope>NUCLEOTIDE SEQUENCE</scope>
    <source>
        <strain evidence="4">3S</strain>
    </source>
</reference>
<keyword evidence="1" id="KW-1133">Transmembrane helix</keyword>
<gene>
    <name evidence="4" type="ORF">ETF13_10995</name>
    <name evidence="5" type="ORF">SAMEA4873561_00263</name>
</gene>
<feature type="domain" description="SAVED-fused 2TM effector" evidence="3">
    <location>
        <begin position="11"/>
        <end position="150"/>
    </location>
</feature>
<accession>A0A483MVN2</accession>
<dbReference type="EMBL" id="CAAHDG010000001">
    <property type="protein sequence ID" value="VGM24609.1"/>
    <property type="molecule type" value="Genomic_DNA"/>
</dbReference>
<reference evidence="5" key="2">
    <citation type="submission" date="2019-03" db="EMBL/GenBank/DDBJ databases">
        <authorList>
            <consortium name="Pathogen Informatics"/>
        </authorList>
    </citation>
    <scope>NUCLEOTIDE SEQUENCE</scope>
    <source>
        <strain evidence="5">5012STDY7626360</strain>
    </source>
</reference>
<dbReference type="InterPro" id="IPR040836">
    <property type="entry name" value="SAVED"/>
</dbReference>
<proteinExistence type="predicted"/>
<evidence type="ECO:0000259" key="3">
    <source>
        <dbReference type="Pfam" id="PF18303"/>
    </source>
</evidence>
<dbReference type="NCBIfam" id="NF033611">
    <property type="entry name" value="SAVED"/>
    <property type="match status" value="1"/>
</dbReference>